<dbReference type="FunFam" id="3.40.50.620:FF:000098">
    <property type="entry name" value="Valine--tRNA ligase"/>
    <property type="match status" value="1"/>
</dbReference>
<feature type="domain" description="Methionyl/Valyl/Leucyl/Isoleucyl-tRNA synthetase anticodon-binding" evidence="13">
    <location>
        <begin position="617"/>
        <end position="755"/>
    </location>
</feature>
<evidence type="ECO:0000259" key="12">
    <source>
        <dbReference type="Pfam" id="PF00133"/>
    </source>
</evidence>
<dbReference type="FunFam" id="3.40.50.620:FF:000032">
    <property type="entry name" value="Valine--tRNA ligase"/>
    <property type="match status" value="1"/>
</dbReference>
<dbReference type="InterPro" id="IPR019499">
    <property type="entry name" value="Val-tRNA_synth_tRNA-bd"/>
</dbReference>
<evidence type="ECO:0000256" key="1">
    <source>
        <dbReference type="ARBA" id="ARBA00004496"/>
    </source>
</evidence>
<evidence type="ECO:0000256" key="4">
    <source>
        <dbReference type="ARBA" id="ARBA00022598"/>
    </source>
</evidence>
<dbReference type="Gene3D" id="3.40.50.620">
    <property type="entry name" value="HUPs"/>
    <property type="match status" value="2"/>
</dbReference>
<dbReference type="GO" id="GO:0006438">
    <property type="term" value="P:valyl-tRNA aminoacylation"/>
    <property type="evidence" value="ECO:0007669"/>
    <property type="project" value="UniProtKB-UniRule"/>
</dbReference>
<dbReference type="InterPro" id="IPR009008">
    <property type="entry name" value="Val/Leu/Ile-tRNA-synth_edit"/>
</dbReference>
<dbReference type="NCBIfam" id="NF004349">
    <property type="entry name" value="PRK05729.1"/>
    <property type="match status" value="1"/>
</dbReference>
<feature type="short sequence motif" description="'HIGH' region" evidence="11">
    <location>
        <begin position="51"/>
        <end position="61"/>
    </location>
</feature>
<keyword evidence="8 11" id="KW-0175">Coiled coil</keyword>
<dbReference type="HAMAP" id="MF_02004">
    <property type="entry name" value="Val_tRNA_synth_type1"/>
    <property type="match status" value="1"/>
</dbReference>
<dbReference type="CDD" id="cd00817">
    <property type="entry name" value="ValRS_core"/>
    <property type="match status" value="1"/>
</dbReference>
<comment type="catalytic activity">
    <reaction evidence="10 11">
        <text>tRNA(Val) + L-valine + ATP = L-valyl-tRNA(Val) + AMP + diphosphate</text>
        <dbReference type="Rhea" id="RHEA:10704"/>
        <dbReference type="Rhea" id="RHEA-COMP:9672"/>
        <dbReference type="Rhea" id="RHEA-COMP:9708"/>
        <dbReference type="ChEBI" id="CHEBI:30616"/>
        <dbReference type="ChEBI" id="CHEBI:33019"/>
        <dbReference type="ChEBI" id="CHEBI:57762"/>
        <dbReference type="ChEBI" id="CHEBI:78442"/>
        <dbReference type="ChEBI" id="CHEBI:78537"/>
        <dbReference type="ChEBI" id="CHEBI:456215"/>
        <dbReference type="EC" id="6.1.1.9"/>
    </reaction>
</comment>
<comment type="subcellular location">
    <subcellularLocation>
        <location evidence="1 11">Cytoplasm</location>
    </subcellularLocation>
</comment>
<dbReference type="PANTHER" id="PTHR11946:SF93">
    <property type="entry name" value="VALINE--TRNA LIGASE, CHLOROPLASTIC_MITOCHONDRIAL 2"/>
    <property type="match status" value="1"/>
</dbReference>
<proteinExistence type="inferred from homology"/>
<comment type="subunit">
    <text evidence="2 11">Monomer.</text>
</comment>
<feature type="short sequence motif" description="'KMSKS' region" evidence="11">
    <location>
        <begin position="530"/>
        <end position="534"/>
    </location>
</feature>
<evidence type="ECO:0000313" key="15">
    <source>
        <dbReference type="EMBL" id="ATZ16365.1"/>
    </source>
</evidence>
<evidence type="ECO:0000259" key="14">
    <source>
        <dbReference type="Pfam" id="PF10458"/>
    </source>
</evidence>
<evidence type="ECO:0000256" key="8">
    <source>
        <dbReference type="ARBA" id="ARBA00023054"/>
    </source>
</evidence>
<dbReference type="GO" id="GO:0002161">
    <property type="term" value="F:aminoacyl-tRNA deacylase activity"/>
    <property type="evidence" value="ECO:0007669"/>
    <property type="project" value="InterPro"/>
</dbReference>
<organism evidence="15 16">
    <name type="scientific">Entomoplasma freundtii</name>
    <dbReference type="NCBI Taxonomy" id="74700"/>
    <lineage>
        <taxon>Bacteria</taxon>
        <taxon>Bacillati</taxon>
        <taxon>Mycoplasmatota</taxon>
        <taxon>Mollicutes</taxon>
        <taxon>Entomoplasmatales</taxon>
        <taxon>Entomoplasmataceae</taxon>
        <taxon>Entomoplasma</taxon>
    </lineage>
</organism>
<evidence type="ECO:0000256" key="6">
    <source>
        <dbReference type="ARBA" id="ARBA00022840"/>
    </source>
</evidence>
<dbReference type="InterPro" id="IPR033705">
    <property type="entry name" value="Anticodon_Ia_Val"/>
</dbReference>
<comment type="domain">
    <text evidence="11">ValRS has two distinct active sites: one for aminoacylation and one for editing. The misactivated threonine is translocated from the active site to the editing site.</text>
</comment>
<dbReference type="Gene3D" id="3.90.740.10">
    <property type="entry name" value="Valyl/Leucyl/Isoleucyl-tRNA synthetase, editing domain"/>
    <property type="match status" value="1"/>
</dbReference>
<dbReference type="Gene3D" id="1.10.287.380">
    <property type="entry name" value="Valyl-tRNA synthetase, C-terminal domain"/>
    <property type="match status" value="1"/>
</dbReference>
<gene>
    <name evidence="11 15" type="primary">valS</name>
    <name evidence="15" type="ORF">EFREU_v1c03390</name>
</gene>
<dbReference type="InterPro" id="IPR002300">
    <property type="entry name" value="aa-tRNA-synth_Ia"/>
</dbReference>
<comment type="similarity">
    <text evidence="11">Belongs to the class-I aminoacyl-tRNA synthetase family. ValS type 1 subfamily.</text>
</comment>
<dbReference type="InterPro" id="IPR010978">
    <property type="entry name" value="tRNA-bd_arm"/>
</dbReference>
<evidence type="ECO:0000256" key="10">
    <source>
        <dbReference type="ARBA" id="ARBA00047552"/>
    </source>
</evidence>
<dbReference type="CDD" id="cd07962">
    <property type="entry name" value="Anticodon_Ia_Val"/>
    <property type="match status" value="1"/>
</dbReference>
<dbReference type="InterPro" id="IPR001412">
    <property type="entry name" value="aa-tRNA-synth_I_CS"/>
</dbReference>
<dbReference type="Proteomes" id="UP000232222">
    <property type="component" value="Chromosome"/>
</dbReference>
<feature type="domain" description="Valyl-tRNA synthetase tRNA-binding arm" evidence="14">
    <location>
        <begin position="837"/>
        <end position="885"/>
    </location>
</feature>
<comment type="function">
    <text evidence="11">Catalyzes the attachment of valine to tRNA(Val). As ValRS can inadvertently accommodate and process structurally similar amino acids such as threonine, to avoid such errors, it has a 'posttransfer' editing activity that hydrolyzes mischarged Thr-tRNA(Val) in a tRNA-dependent manner.</text>
</comment>
<dbReference type="KEGG" id="efr:EFREU_v1c03390"/>
<evidence type="ECO:0000256" key="11">
    <source>
        <dbReference type="HAMAP-Rule" id="MF_02004"/>
    </source>
</evidence>
<dbReference type="PRINTS" id="PR00986">
    <property type="entry name" value="TRNASYNTHVAL"/>
</dbReference>
<dbReference type="EC" id="6.1.1.9" evidence="11"/>
<protein>
    <recommendedName>
        <fullName evidence="11">Valine--tRNA ligase</fullName>
        <ecNumber evidence="11">6.1.1.9</ecNumber>
    </recommendedName>
    <alternativeName>
        <fullName evidence="11">Valyl-tRNA synthetase</fullName>
        <shortName evidence="11">ValRS</shortName>
    </alternativeName>
</protein>
<evidence type="ECO:0000256" key="9">
    <source>
        <dbReference type="ARBA" id="ARBA00023146"/>
    </source>
</evidence>
<keyword evidence="4 11" id="KW-0436">Ligase</keyword>
<keyword evidence="5 11" id="KW-0547">Nucleotide-binding</keyword>
<dbReference type="SUPFAM" id="SSF52374">
    <property type="entry name" value="Nucleotidylyl transferase"/>
    <property type="match status" value="1"/>
</dbReference>
<keyword evidence="7 11" id="KW-0648">Protein biosynthesis</keyword>
<feature type="domain" description="Aminoacyl-tRNA synthetase class Ia" evidence="12">
    <location>
        <begin position="23"/>
        <end position="568"/>
    </location>
</feature>
<keyword evidence="6 11" id="KW-0067">ATP-binding</keyword>
<dbReference type="PROSITE" id="PS00178">
    <property type="entry name" value="AA_TRNA_LIGASE_I"/>
    <property type="match status" value="1"/>
</dbReference>
<evidence type="ECO:0000256" key="2">
    <source>
        <dbReference type="ARBA" id="ARBA00011245"/>
    </source>
</evidence>
<dbReference type="InterPro" id="IPR002303">
    <property type="entry name" value="Valyl-tRNA_ligase"/>
</dbReference>
<dbReference type="InterPro" id="IPR013155">
    <property type="entry name" value="M/V/L/I-tRNA-synth_anticd-bd"/>
</dbReference>
<dbReference type="GO" id="GO:0005524">
    <property type="term" value="F:ATP binding"/>
    <property type="evidence" value="ECO:0007669"/>
    <property type="project" value="UniProtKB-UniRule"/>
</dbReference>
<dbReference type="AlphaFoldDB" id="A0A2K8NR90"/>
<dbReference type="GO" id="GO:0005829">
    <property type="term" value="C:cytosol"/>
    <property type="evidence" value="ECO:0007669"/>
    <property type="project" value="TreeGrafter"/>
</dbReference>
<keyword evidence="3 11" id="KW-0963">Cytoplasm</keyword>
<dbReference type="RefSeq" id="WP_100609316.1">
    <property type="nucleotide sequence ID" value="NZ_CP024962.1"/>
</dbReference>
<dbReference type="InterPro" id="IPR009080">
    <property type="entry name" value="tRNAsynth_Ia_anticodon-bd"/>
</dbReference>
<evidence type="ECO:0000313" key="16">
    <source>
        <dbReference type="Proteomes" id="UP000232222"/>
    </source>
</evidence>
<feature type="binding site" evidence="11">
    <location>
        <position position="533"/>
    </location>
    <ligand>
        <name>ATP</name>
        <dbReference type="ChEBI" id="CHEBI:30616"/>
    </ligand>
</feature>
<dbReference type="Pfam" id="PF10458">
    <property type="entry name" value="Val_tRNA-synt_C"/>
    <property type="match status" value="1"/>
</dbReference>
<dbReference type="Pfam" id="PF00133">
    <property type="entry name" value="tRNA-synt_1"/>
    <property type="match status" value="1"/>
</dbReference>
<keyword evidence="9 11" id="KW-0030">Aminoacyl-tRNA synthetase</keyword>
<dbReference type="OrthoDB" id="9810365at2"/>
<keyword evidence="16" id="KW-1185">Reference proteome</keyword>
<evidence type="ECO:0000256" key="5">
    <source>
        <dbReference type="ARBA" id="ARBA00022741"/>
    </source>
</evidence>
<name>A0A2K8NR90_9MOLU</name>
<comment type="domain">
    <text evidence="11">The C-terminal coiled-coil domain is crucial for aminoacylation activity.</text>
</comment>
<dbReference type="Pfam" id="PF08264">
    <property type="entry name" value="Anticodon_1"/>
    <property type="match status" value="1"/>
</dbReference>
<sequence>MSDANAKTPLPLKYQHHEVEEGRYQWWKEHKLFDSHPQSGKKPFTILVPPPNVTGKLHLGHAWDNALEDALIRFKHLNGFDTLFVPGLDHAGIATQTKVEAHLFQQEGKRRWDLGREGFIEEIWKWKETYSETIRQQWAKLGLALDYRFEKFTLDKDVNNLVNYVFVTLYNNGLIYRGKRIVNWDPSQKTAISNIEVIYRETPGQMYYFKYQLVDSDDYLEVATTRPETMFADQCLVVNPNDERYKKYHGKMVINPVNNMIIPVIADSYVETDFGTGVMKCTPAHDVNDFEIGERHNLAKPLCLNEDGTLTTSCGPDYAGLDRFEARDKIIHNTKQAQTFLKAENIVHQVGYSERSNTIVEPYLSNQWFVKMEPLAKLVLDFQKTNQKISFFPERFNEVLLQWMNNPQDWTISRQLWWGHQIPAWYHKETKEIYVGLEAPHPTQDWERDADVLDTWFSSALWPLVTLGWKPDQANPLFDHYYPTSVLVTGYDIIFFWVARMIFQSLYFTHQKPFNQVLIHGLVRDEQGRKMSKSLGNGVDPMDVIANYGADALRLFLLTSSTPGQDLKYNEEKVKNSWNFLNKLWNASRFVYLQLPDNFKFDEAIMIAHDGANEANNWILNELKLVMNKSQALIDAFEFGLAGKEIYDFVWNKYCSWFIELAKVNLANKTDPAVQESTQQTLVYVLQNILIMLHPFAPFITERLYQELPNPSHLSIMLETWVNPITIKQTPNFPLLLELISKIREFRADQTINKSVHLVFNLQKLNAHHIQVFKSELPLWNAYLKKLVNSELVLTTINNEKTDLISLPVKEFFLEVPVSQFIKADVLAAQWQNHKKMLEVEIERSQKILSNPNFLAKAQPGKVAEEQKKYADYQEQLKSLLEKMTQK</sequence>
<dbReference type="PANTHER" id="PTHR11946">
    <property type="entry name" value="VALYL-TRNA SYNTHETASES"/>
    <property type="match status" value="1"/>
</dbReference>
<accession>A0A2K8NR90</accession>
<dbReference type="Gene3D" id="1.10.730.10">
    <property type="entry name" value="Isoleucyl-tRNA Synthetase, Domain 1"/>
    <property type="match status" value="1"/>
</dbReference>
<reference evidence="15 16" key="1">
    <citation type="submission" date="2017-11" db="EMBL/GenBank/DDBJ databases">
        <title>Genome sequence of Entomoplasma freundtii BARC 318 (ATCC 51999).</title>
        <authorList>
            <person name="Lo W.-S."/>
            <person name="Gasparich G.E."/>
            <person name="Kuo C.-H."/>
        </authorList>
    </citation>
    <scope>NUCLEOTIDE SEQUENCE [LARGE SCALE GENOMIC DNA]</scope>
    <source>
        <strain evidence="15 16">BARC 318</strain>
    </source>
</reference>
<evidence type="ECO:0000259" key="13">
    <source>
        <dbReference type="Pfam" id="PF08264"/>
    </source>
</evidence>
<dbReference type="NCBIfam" id="TIGR00422">
    <property type="entry name" value="valS"/>
    <property type="match status" value="1"/>
</dbReference>
<evidence type="ECO:0000256" key="3">
    <source>
        <dbReference type="ARBA" id="ARBA00022490"/>
    </source>
</evidence>
<dbReference type="GO" id="GO:0004832">
    <property type="term" value="F:valine-tRNA ligase activity"/>
    <property type="evidence" value="ECO:0007669"/>
    <property type="project" value="UniProtKB-UniRule"/>
</dbReference>
<dbReference type="SUPFAM" id="SSF46589">
    <property type="entry name" value="tRNA-binding arm"/>
    <property type="match status" value="1"/>
</dbReference>
<dbReference type="EMBL" id="CP024962">
    <property type="protein sequence ID" value="ATZ16365.1"/>
    <property type="molecule type" value="Genomic_DNA"/>
</dbReference>
<dbReference type="InterPro" id="IPR037118">
    <property type="entry name" value="Val-tRNA_synth_C_sf"/>
</dbReference>
<evidence type="ECO:0000256" key="7">
    <source>
        <dbReference type="ARBA" id="ARBA00022917"/>
    </source>
</evidence>
<dbReference type="SUPFAM" id="SSF47323">
    <property type="entry name" value="Anticodon-binding domain of a subclass of class I aminoacyl-tRNA synthetases"/>
    <property type="match status" value="1"/>
</dbReference>
<dbReference type="SUPFAM" id="SSF50677">
    <property type="entry name" value="ValRS/IleRS/LeuRS editing domain"/>
    <property type="match status" value="1"/>
</dbReference>
<dbReference type="InterPro" id="IPR014729">
    <property type="entry name" value="Rossmann-like_a/b/a_fold"/>
</dbReference>